<dbReference type="AlphaFoldDB" id="A0AA48I7V5"/>
<evidence type="ECO:0000313" key="3">
    <source>
        <dbReference type="Proteomes" id="UP001233271"/>
    </source>
</evidence>
<protein>
    <submittedName>
        <fullName evidence="2">Uncharacterized protein</fullName>
    </submittedName>
</protein>
<feature type="region of interest" description="Disordered" evidence="1">
    <location>
        <begin position="149"/>
        <end position="170"/>
    </location>
</feature>
<evidence type="ECO:0000313" key="2">
    <source>
        <dbReference type="EMBL" id="BEI90897.1"/>
    </source>
</evidence>
<dbReference type="GeneID" id="85494767"/>
<reference evidence="2" key="1">
    <citation type="journal article" date="2023" name="BMC Genomics">
        <title>Chromosome-level genome assemblies of Cutaneotrichosporon spp. (Trichosporonales, Basidiomycota) reveal imbalanced evolution between nucleotide sequences and chromosome synteny.</title>
        <authorList>
            <person name="Kobayashi Y."/>
            <person name="Kayamori A."/>
            <person name="Aoki K."/>
            <person name="Shiwa Y."/>
            <person name="Matsutani M."/>
            <person name="Fujita N."/>
            <person name="Sugita T."/>
            <person name="Iwasaki W."/>
            <person name="Tanaka N."/>
            <person name="Takashima M."/>
        </authorList>
    </citation>
    <scope>NUCLEOTIDE SEQUENCE</scope>
    <source>
        <strain evidence="2">HIS019</strain>
    </source>
</reference>
<sequence>MIHARPFGTLPTSPIAPSMPGELSYPPLDPGRLEAFFVAFGGEMRRREGADGLIDLLGSHQVPARAQYLRQLVSSLPDAVIIIVAPVAAVPALKRLCIAAVKSLHLAKPVHIEIRSREEHYHSIGKKCWELEMMFGHDDSEAHDYDARGSGQAMLNDGSDISDDDTAEPREIEDHAGILKIDENVAAEMDRVLGTTRSMSLPGRRLPESCARGE</sequence>
<proteinExistence type="predicted"/>
<dbReference type="RefSeq" id="XP_060456162.1">
    <property type="nucleotide sequence ID" value="XM_060599472.1"/>
</dbReference>
<dbReference type="Proteomes" id="UP001233271">
    <property type="component" value="Chromosome 3"/>
</dbReference>
<evidence type="ECO:0000256" key="1">
    <source>
        <dbReference type="SAM" id="MobiDB-lite"/>
    </source>
</evidence>
<dbReference type="KEGG" id="ccac:CcaHIS019_0309670"/>
<organism evidence="2 3">
    <name type="scientific">Cutaneotrichosporon cavernicola</name>
    <dbReference type="NCBI Taxonomy" id="279322"/>
    <lineage>
        <taxon>Eukaryota</taxon>
        <taxon>Fungi</taxon>
        <taxon>Dikarya</taxon>
        <taxon>Basidiomycota</taxon>
        <taxon>Agaricomycotina</taxon>
        <taxon>Tremellomycetes</taxon>
        <taxon>Trichosporonales</taxon>
        <taxon>Trichosporonaceae</taxon>
        <taxon>Cutaneotrichosporon</taxon>
    </lineage>
</organism>
<accession>A0AA48I7V5</accession>
<dbReference type="EMBL" id="AP028214">
    <property type="protein sequence ID" value="BEI90897.1"/>
    <property type="molecule type" value="Genomic_DNA"/>
</dbReference>
<gene>
    <name evidence="2" type="ORF">CcaverHIS019_0309670</name>
</gene>
<name>A0AA48I7V5_9TREE</name>
<keyword evidence="3" id="KW-1185">Reference proteome</keyword>